<dbReference type="GO" id="GO:0016832">
    <property type="term" value="F:aldehyde-lyase activity"/>
    <property type="evidence" value="ECO:0007669"/>
    <property type="project" value="TreeGrafter"/>
</dbReference>
<dbReference type="InterPro" id="IPR040442">
    <property type="entry name" value="Pyrv_kinase-like_dom_sf"/>
</dbReference>
<dbReference type="Gene3D" id="3.20.20.60">
    <property type="entry name" value="Phosphoenolpyruvate-binding domains"/>
    <property type="match status" value="2"/>
</dbReference>
<dbReference type="EMBL" id="CACRTF010000010">
    <property type="protein sequence ID" value="VYS97914.1"/>
    <property type="molecule type" value="Genomic_DNA"/>
</dbReference>
<dbReference type="AlphaFoldDB" id="A0A6N2SXP9"/>
<evidence type="ECO:0000256" key="2">
    <source>
        <dbReference type="ARBA" id="ARBA00022723"/>
    </source>
</evidence>
<accession>A0A6N2SXP9</accession>
<dbReference type="GO" id="GO:0005737">
    <property type="term" value="C:cytoplasm"/>
    <property type="evidence" value="ECO:0007669"/>
    <property type="project" value="TreeGrafter"/>
</dbReference>
<dbReference type="InterPro" id="IPR015813">
    <property type="entry name" value="Pyrv/PenolPyrv_kinase-like_dom"/>
</dbReference>
<reference evidence="5" key="1">
    <citation type="submission" date="2019-11" db="EMBL/GenBank/DDBJ databases">
        <authorList>
            <person name="Feng L."/>
        </authorList>
    </citation>
    <scope>NUCLEOTIDE SEQUENCE</scope>
    <source>
        <strain evidence="5">CbolteaeLFYP116</strain>
    </source>
</reference>
<proteinExistence type="inferred from homology"/>
<protein>
    <submittedName>
        <fullName evidence="5">HpcH/HpaI aldolase/citrate lyase family protein</fullName>
    </submittedName>
</protein>
<name>A0A6N2SXP9_9FIRM</name>
<feature type="domain" description="HpcH/HpaI aldolase/citrate lyase" evidence="4">
    <location>
        <begin position="9"/>
        <end position="159"/>
    </location>
</feature>
<sequence>MALTLMYITNNPITAQIAQEAGVDRIWIDMEYIGKDERQGGMDTVKNHHTIDDIKKMRPIVTNAELMVRVNPLHTATDDYYGSEDEINQSIEAGADVIMLPMFKTADDVKRFVSYVDGRAKVQLLVETAEAAAKIDSILEVPGVDEIHIGLNDLHLAMHKAFMFELICDDTVASLCKKMKAKGIKYGFGGIARVGYGMLPAEYIIAEHYHLGSTAAILSRGFCDANIVKDPMEIEAIFVKGVRNIRLKEHEVAQYSEEQYLKNLDIIREKVSVIAANKKGKG</sequence>
<dbReference type="PANTHER" id="PTHR30502">
    <property type="entry name" value="2-KETO-3-DEOXY-L-RHAMNONATE ALDOLASE"/>
    <property type="match status" value="1"/>
</dbReference>
<dbReference type="PANTHER" id="PTHR30502:SF0">
    <property type="entry name" value="PHOSPHOENOLPYRUVATE CARBOXYLASE FAMILY PROTEIN"/>
    <property type="match status" value="1"/>
</dbReference>
<evidence type="ECO:0000259" key="4">
    <source>
        <dbReference type="Pfam" id="PF03328"/>
    </source>
</evidence>
<dbReference type="GO" id="GO:0046872">
    <property type="term" value="F:metal ion binding"/>
    <property type="evidence" value="ECO:0007669"/>
    <property type="project" value="UniProtKB-KW"/>
</dbReference>
<gene>
    <name evidence="5" type="ORF">CBLFYP116_01392</name>
</gene>
<dbReference type="GeneID" id="23112000"/>
<evidence type="ECO:0000256" key="3">
    <source>
        <dbReference type="ARBA" id="ARBA00023239"/>
    </source>
</evidence>
<dbReference type="RefSeq" id="WP_002574429.1">
    <property type="nucleotide sequence ID" value="NZ_BAABZS010000001.1"/>
</dbReference>
<comment type="similarity">
    <text evidence="1">Belongs to the HpcH/HpaI aldolase family.</text>
</comment>
<organism evidence="5">
    <name type="scientific">Enterocloster bolteae</name>
    <dbReference type="NCBI Taxonomy" id="208479"/>
    <lineage>
        <taxon>Bacteria</taxon>
        <taxon>Bacillati</taxon>
        <taxon>Bacillota</taxon>
        <taxon>Clostridia</taxon>
        <taxon>Lachnospirales</taxon>
        <taxon>Lachnospiraceae</taxon>
        <taxon>Enterocloster</taxon>
    </lineage>
</organism>
<evidence type="ECO:0000313" key="5">
    <source>
        <dbReference type="EMBL" id="VYS97914.1"/>
    </source>
</evidence>
<evidence type="ECO:0000256" key="1">
    <source>
        <dbReference type="ARBA" id="ARBA00005568"/>
    </source>
</evidence>
<dbReference type="Pfam" id="PF03328">
    <property type="entry name" value="HpcH_HpaI"/>
    <property type="match status" value="1"/>
</dbReference>
<keyword evidence="3 5" id="KW-0456">Lyase</keyword>
<dbReference type="InterPro" id="IPR005000">
    <property type="entry name" value="Aldolase/citrate-lyase_domain"/>
</dbReference>
<dbReference type="InterPro" id="IPR050251">
    <property type="entry name" value="HpcH-HpaI_aldolase"/>
</dbReference>
<dbReference type="SUPFAM" id="SSF51621">
    <property type="entry name" value="Phosphoenolpyruvate/pyruvate domain"/>
    <property type="match status" value="1"/>
</dbReference>
<keyword evidence="2" id="KW-0479">Metal-binding</keyword>